<sequence>MVIYFNKPSWRSQATTDYDDFVCVDGLQRLTALLRFLRGETQAFGQYYHEFEQDIQRARNSDSLRFNINNLQTKAQVLEWYLQMNAGGTPHTAEEIERVRLLLAREVQPLNT</sequence>
<dbReference type="EMBL" id="BAABHA010000015">
    <property type="protein sequence ID" value="GAA4391710.1"/>
    <property type="molecule type" value="Genomic_DNA"/>
</dbReference>
<gene>
    <name evidence="1" type="ORF">GCM10023186_41280</name>
</gene>
<dbReference type="Proteomes" id="UP001500454">
    <property type="component" value="Unassembled WGS sequence"/>
</dbReference>
<evidence type="ECO:0000313" key="2">
    <source>
        <dbReference type="Proteomes" id="UP001500454"/>
    </source>
</evidence>
<evidence type="ECO:0008006" key="3">
    <source>
        <dbReference type="Google" id="ProtNLM"/>
    </source>
</evidence>
<proteinExistence type="predicted"/>
<organism evidence="1 2">
    <name type="scientific">Hymenobacter koreensis</name>
    <dbReference type="NCBI Taxonomy" id="1084523"/>
    <lineage>
        <taxon>Bacteria</taxon>
        <taxon>Pseudomonadati</taxon>
        <taxon>Bacteroidota</taxon>
        <taxon>Cytophagia</taxon>
        <taxon>Cytophagales</taxon>
        <taxon>Hymenobacteraceae</taxon>
        <taxon>Hymenobacter</taxon>
    </lineage>
</organism>
<evidence type="ECO:0000313" key="1">
    <source>
        <dbReference type="EMBL" id="GAA4391710.1"/>
    </source>
</evidence>
<keyword evidence="2" id="KW-1185">Reference proteome</keyword>
<reference evidence="2" key="1">
    <citation type="journal article" date="2019" name="Int. J. Syst. Evol. Microbiol.">
        <title>The Global Catalogue of Microorganisms (GCM) 10K type strain sequencing project: providing services to taxonomists for standard genome sequencing and annotation.</title>
        <authorList>
            <consortium name="The Broad Institute Genomics Platform"/>
            <consortium name="The Broad Institute Genome Sequencing Center for Infectious Disease"/>
            <person name="Wu L."/>
            <person name="Ma J."/>
        </authorList>
    </citation>
    <scope>NUCLEOTIDE SEQUENCE [LARGE SCALE GENOMIC DNA]</scope>
    <source>
        <strain evidence="2">JCM 17924</strain>
    </source>
</reference>
<comment type="caution">
    <text evidence="1">The sequence shown here is derived from an EMBL/GenBank/DDBJ whole genome shotgun (WGS) entry which is preliminary data.</text>
</comment>
<name>A0ABP8JJD0_9BACT</name>
<accession>A0ABP8JJD0</accession>
<dbReference type="RefSeq" id="WP_345227317.1">
    <property type="nucleotide sequence ID" value="NZ_BAABHA010000015.1"/>
</dbReference>
<protein>
    <recommendedName>
        <fullName evidence="3">DUF262 domain-containing protein</fullName>
    </recommendedName>
</protein>